<dbReference type="InterPro" id="IPR039146">
    <property type="entry name" value="GPANK1"/>
</dbReference>
<organism evidence="3 4">
    <name type="scientific">Pisolithus microcarpus 441</name>
    <dbReference type="NCBI Taxonomy" id="765257"/>
    <lineage>
        <taxon>Eukaryota</taxon>
        <taxon>Fungi</taxon>
        <taxon>Dikarya</taxon>
        <taxon>Basidiomycota</taxon>
        <taxon>Agaricomycotina</taxon>
        <taxon>Agaricomycetes</taxon>
        <taxon>Agaricomycetidae</taxon>
        <taxon>Boletales</taxon>
        <taxon>Sclerodermatineae</taxon>
        <taxon>Pisolithaceae</taxon>
        <taxon>Pisolithus</taxon>
    </lineage>
</organism>
<dbReference type="PROSITE" id="PS50174">
    <property type="entry name" value="G_PATCH"/>
    <property type="match status" value="1"/>
</dbReference>
<evidence type="ECO:0000256" key="1">
    <source>
        <dbReference type="SAM" id="MobiDB-lite"/>
    </source>
</evidence>
<dbReference type="HOGENOM" id="CLU_056416_0_0_1"/>
<protein>
    <submittedName>
        <fullName evidence="3">Unplaced genomic scaffold scaffold_12, whole genome shotgun sequence</fullName>
    </submittedName>
</protein>
<feature type="domain" description="G-patch" evidence="2">
    <location>
        <begin position="146"/>
        <end position="178"/>
    </location>
</feature>
<keyword evidence="4" id="KW-1185">Reference proteome</keyword>
<accession>A0A0C9ZE28</accession>
<feature type="region of interest" description="Disordered" evidence="1">
    <location>
        <begin position="59"/>
        <end position="89"/>
    </location>
</feature>
<dbReference type="OrthoDB" id="2538319at2759"/>
<feature type="region of interest" description="Disordered" evidence="1">
    <location>
        <begin position="170"/>
        <end position="233"/>
    </location>
</feature>
<dbReference type="Proteomes" id="UP000054018">
    <property type="component" value="Unassembled WGS sequence"/>
</dbReference>
<dbReference type="Pfam" id="PF01585">
    <property type="entry name" value="G-patch"/>
    <property type="match status" value="1"/>
</dbReference>
<dbReference type="EMBL" id="KN833696">
    <property type="protein sequence ID" value="KIK27521.1"/>
    <property type="molecule type" value="Genomic_DNA"/>
</dbReference>
<evidence type="ECO:0000259" key="2">
    <source>
        <dbReference type="PROSITE" id="PS50174"/>
    </source>
</evidence>
<gene>
    <name evidence="3" type="ORF">PISMIDRAFT_93123</name>
</gene>
<reference evidence="4" key="2">
    <citation type="submission" date="2015-01" db="EMBL/GenBank/DDBJ databases">
        <title>Evolutionary Origins and Diversification of the Mycorrhizal Mutualists.</title>
        <authorList>
            <consortium name="DOE Joint Genome Institute"/>
            <consortium name="Mycorrhizal Genomics Consortium"/>
            <person name="Kohler A."/>
            <person name="Kuo A."/>
            <person name="Nagy L.G."/>
            <person name="Floudas D."/>
            <person name="Copeland A."/>
            <person name="Barry K.W."/>
            <person name="Cichocki N."/>
            <person name="Veneault-Fourrey C."/>
            <person name="LaButti K."/>
            <person name="Lindquist E.A."/>
            <person name="Lipzen A."/>
            <person name="Lundell T."/>
            <person name="Morin E."/>
            <person name="Murat C."/>
            <person name="Riley R."/>
            <person name="Ohm R."/>
            <person name="Sun H."/>
            <person name="Tunlid A."/>
            <person name="Henrissat B."/>
            <person name="Grigoriev I.V."/>
            <person name="Hibbett D.S."/>
            <person name="Martin F."/>
        </authorList>
    </citation>
    <scope>NUCLEOTIDE SEQUENCE [LARGE SCALE GENOMIC DNA]</scope>
    <source>
        <strain evidence="4">441</strain>
    </source>
</reference>
<dbReference type="SMART" id="SM00443">
    <property type="entry name" value="G_patch"/>
    <property type="match status" value="1"/>
</dbReference>
<proteinExistence type="predicted"/>
<feature type="compositionally biased region" description="Acidic residues" evidence="1">
    <location>
        <begin position="199"/>
        <end position="210"/>
    </location>
</feature>
<dbReference type="PANTHER" id="PTHR20923:SF1">
    <property type="entry name" value="G PATCH DOMAIN AND ANKYRIN REPEAT-CONTAINING PROTEIN 1"/>
    <property type="match status" value="1"/>
</dbReference>
<feature type="compositionally biased region" description="Pro residues" evidence="1">
    <location>
        <begin position="69"/>
        <end position="81"/>
    </location>
</feature>
<dbReference type="GO" id="GO:0003676">
    <property type="term" value="F:nucleic acid binding"/>
    <property type="evidence" value="ECO:0007669"/>
    <property type="project" value="InterPro"/>
</dbReference>
<feature type="region of interest" description="Disordered" evidence="1">
    <location>
        <begin position="105"/>
        <end position="139"/>
    </location>
</feature>
<reference evidence="3 4" key="1">
    <citation type="submission" date="2014-04" db="EMBL/GenBank/DDBJ databases">
        <authorList>
            <consortium name="DOE Joint Genome Institute"/>
            <person name="Kuo A."/>
            <person name="Kohler A."/>
            <person name="Costa M.D."/>
            <person name="Nagy L.G."/>
            <person name="Floudas D."/>
            <person name="Copeland A."/>
            <person name="Barry K.W."/>
            <person name="Cichocki N."/>
            <person name="Veneault-Fourrey C."/>
            <person name="LaButti K."/>
            <person name="Lindquist E.A."/>
            <person name="Lipzen A."/>
            <person name="Lundell T."/>
            <person name="Morin E."/>
            <person name="Murat C."/>
            <person name="Sun H."/>
            <person name="Tunlid A."/>
            <person name="Henrissat B."/>
            <person name="Grigoriev I.V."/>
            <person name="Hibbett D.S."/>
            <person name="Martin F."/>
            <person name="Nordberg H.P."/>
            <person name="Cantor M.N."/>
            <person name="Hua S.X."/>
        </authorList>
    </citation>
    <scope>NUCLEOTIDE SEQUENCE [LARGE SCALE GENOMIC DNA]</scope>
    <source>
        <strain evidence="3 4">441</strain>
    </source>
</reference>
<feature type="compositionally biased region" description="Basic and acidic residues" evidence="1">
    <location>
        <begin position="174"/>
        <end position="187"/>
    </location>
</feature>
<evidence type="ECO:0000313" key="3">
    <source>
        <dbReference type="EMBL" id="KIK27521.1"/>
    </source>
</evidence>
<dbReference type="AlphaFoldDB" id="A0A0C9ZE28"/>
<sequence length="321" mass="36074">MATVTHIIRSEYDPADRERLERETGQLDVENLTDPWQTESSFSAQRRLRAAPSFVPATIPYDEWGERSSPPPRSCTVPPPEDAQTQKRTLREGINKNNWFISRALRSEPDVTPSPPPSLAEILTRDPPPLPSQERFKPPVWLHIGPTNKGYAMLQRSGWNEGEGLGAHAIRRTRVVEPSKEDTKDSASTDVIDLTQSDSESEIEPDEDFGTSEATSMHERTSSHPLDETSAPYSQKSLLTPIPTVLKADRLGIGLKAKTEGPYKRSKKRVTHNAAALAAHVRASKEIQRKKAEVGRGSKGFAKLHKWEEERRKWMLAYLNE</sequence>
<feature type="compositionally biased region" description="Basic and acidic residues" evidence="1">
    <location>
        <begin position="216"/>
        <end position="227"/>
    </location>
</feature>
<evidence type="ECO:0000313" key="4">
    <source>
        <dbReference type="Proteomes" id="UP000054018"/>
    </source>
</evidence>
<dbReference type="InterPro" id="IPR000467">
    <property type="entry name" value="G_patch_dom"/>
</dbReference>
<dbReference type="STRING" id="765257.A0A0C9ZE28"/>
<dbReference type="PANTHER" id="PTHR20923">
    <property type="entry name" value="BAT4 PROTEIN-RELATED"/>
    <property type="match status" value="1"/>
</dbReference>
<name>A0A0C9ZE28_9AGAM</name>